<dbReference type="GO" id="GO:0008171">
    <property type="term" value="F:O-methyltransferase activity"/>
    <property type="evidence" value="ECO:0007669"/>
    <property type="project" value="InterPro"/>
</dbReference>
<evidence type="ECO:0000313" key="9">
    <source>
        <dbReference type="Proteomes" id="UP001165124"/>
    </source>
</evidence>
<sequence length="357" mass="39540">MTASTDTAPAGAPPFAPEKVYRLSTAFWHSKMLVSASELGVFARLAEGPATAAQLADRLALRSPALPEFLDALVALGLLERDGDRYRNSAEADYYLVPGKRYYMGTYLAFVDRFMRPTWDGLADVLRTGRPQIPHPQPDGEAPQGEGEEFFEQTYADPQLQRMFVEAQDALSSEIAWELARRLDWTRWTDVVDLGGARGNVVGILLQAHPHLTGTVFDMPPLRPLFDEHMTRLGVADRASYQGGDWFADPLPSGQVLLCGHALHNWNVEQRRTVIAKAYEAVRPGGVFMVYDLMFDPDRRRLNPLLLSLAMTLSVGGSGYAAADCVTWMREAGFTDVETVALQDYDGHTVVIGHKPE</sequence>
<reference evidence="8" key="1">
    <citation type="submission" date="2023-02" db="EMBL/GenBank/DDBJ databases">
        <title>Actinomadura rubrobrunea NBRC 14622.</title>
        <authorList>
            <person name="Ichikawa N."/>
            <person name="Sato H."/>
            <person name="Tonouchi N."/>
        </authorList>
    </citation>
    <scope>NUCLEOTIDE SEQUENCE</scope>
    <source>
        <strain evidence="8">NBRC 14622</strain>
    </source>
</reference>
<name>A0A9W6UTR8_9ACTN</name>
<protein>
    <submittedName>
        <fullName evidence="8">O-methyltransferase</fullName>
    </submittedName>
</protein>
<dbReference type="PROSITE" id="PS51683">
    <property type="entry name" value="SAM_OMT_II"/>
    <property type="match status" value="1"/>
</dbReference>
<dbReference type="InterPro" id="IPR029063">
    <property type="entry name" value="SAM-dependent_MTases_sf"/>
</dbReference>
<feature type="domain" description="O-methyltransferase C-terminal" evidence="6">
    <location>
        <begin position="119"/>
        <end position="334"/>
    </location>
</feature>
<dbReference type="InterPro" id="IPR036390">
    <property type="entry name" value="WH_DNA-bd_sf"/>
</dbReference>
<dbReference type="InterPro" id="IPR001077">
    <property type="entry name" value="COMT_C"/>
</dbReference>
<evidence type="ECO:0000256" key="1">
    <source>
        <dbReference type="ARBA" id="ARBA00022603"/>
    </source>
</evidence>
<dbReference type="InterPro" id="IPR016461">
    <property type="entry name" value="COMT-like"/>
</dbReference>
<evidence type="ECO:0000259" key="6">
    <source>
        <dbReference type="Pfam" id="PF00891"/>
    </source>
</evidence>
<evidence type="ECO:0000259" key="7">
    <source>
        <dbReference type="Pfam" id="PF08100"/>
    </source>
</evidence>
<evidence type="ECO:0000313" key="8">
    <source>
        <dbReference type="EMBL" id="GLW63916.1"/>
    </source>
</evidence>
<dbReference type="PANTHER" id="PTHR43712:SF2">
    <property type="entry name" value="O-METHYLTRANSFERASE CICE"/>
    <property type="match status" value="1"/>
</dbReference>
<dbReference type="InterPro" id="IPR012967">
    <property type="entry name" value="COMT_dimerisation"/>
</dbReference>
<feature type="domain" description="O-methyltransferase dimerisation" evidence="7">
    <location>
        <begin position="22"/>
        <end position="97"/>
    </location>
</feature>
<dbReference type="SUPFAM" id="SSF46785">
    <property type="entry name" value="Winged helix' DNA-binding domain"/>
    <property type="match status" value="1"/>
</dbReference>
<dbReference type="Gene3D" id="1.10.10.10">
    <property type="entry name" value="Winged helix-like DNA-binding domain superfamily/Winged helix DNA-binding domain"/>
    <property type="match status" value="1"/>
</dbReference>
<dbReference type="Gene3D" id="3.40.50.150">
    <property type="entry name" value="Vaccinia Virus protein VP39"/>
    <property type="match status" value="1"/>
</dbReference>
<dbReference type="Pfam" id="PF00891">
    <property type="entry name" value="Methyltransf_2"/>
    <property type="match status" value="1"/>
</dbReference>
<dbReference type="PIRSF" id="PIRSF005739">
    <property type="entry name" value="O-mtase"/>
    <property type="match status" value="1"/>
</dbReference>
<dbReference type="AlphaFoldDB" id="A0A9W6UTR8"/>
<dbReference type="CDD" id="cd02440">
    <property type="entry name" value="AdoMet_MTases"/>
    <property type="match status" value="1"/>
</dbReference>
<evidence type="ECO:0000256" key="2">
    <source>
        <dbReference type="ARBA" id="ARBA00022679"/>
    </source>
</evidence>
<dbReference type="Proteomes" id="UP001165124">
    <property type="component" value="Unassembled WGS sequence"/>
</dbReference>
<keyword evidence="2" id="KW-0808">Transferase</keyword>
<dbReference type="GO" id="GO:0046983">
    <property type="term" value="F:protein dimerization activity"/>
    <property type="evidence" value="ECO:0007669"/>
    <property type="project" value="InterPro"/>
</dbReference>
<evidence type="ECO:0000256" key="4">
    <source>
        <dbReference type="PIRSR" id="PIRSR005739-1"/>
    </source>
</evidence>
<accession>A0A9W6UTR8</accession>
<dbReference type="PANTHER" id="PTHR43712">
    <property type="entry name" value="PUTATIVE (AFU_ORTHOLOGUE AFUA_4G14580)-RELATED"/>
    <property type="match status" value="1"/>
</dbReference>
<evidence type="ECO:0000256" key="5">
    <source>
        <dbReference type="SAM" id="MobiDB-lite"/>
    </source>
</evidence>
<keyword evidence="1" id="KW-0489">Methyltransferase</keyword>
<feature type="region of interest" description="Disordered" evidence="5">
    <location>
        <begin position="128"/>
        <end position="147"/>
    </location>
</feature>
<evidence type="ECO:0000256" key="3">
    <source>
        <dbReference type="ARBA" id="ARBA00022691"/>
    </source>
</evidence>
<dbReference type="EMBL" id="BSRZ01000004">
    <property type="protein sequence ID" value="GLW63916.1"/>
    <property type="molecule type" value="Genomic_DNA"/>
</dbReference>
<comment type="caution">
    <text evidence="8">The sequence shown here is derived from an EMBL/GenBank/DDBJ whole genome shotgun (WGS) entry which is preliminary data.</text>
</comment>
<dbReference type="GO" id="GO:0032259">
    <property type="term" value="P:methylation"/>
    <property type="evidence" value="ECO:0007669"/>
    <property type="project" value="UniProtKB-KW"/>
</dbReference>
<dbReference type="Pfam" id="PF08100">
    <property type="entry name" value="Dimerisation"/>
    <property type="match status" value="1"/>
</dbReference>
<organism evidence="8 9">
    <name type="scientific">Actinomadura rubrobrunea</name>
    <dbReference type="NCBI Taxonomy" id="115335"/>
    <lineage>
        <taxon>Bacteria</taxon>
        <taxon>Bacillati</taxon>
        <taxon>Actinomycetota</taxon>
        <taxon>Actinomycetes</taxon>
        <taxon>Streptosporangiales</taxon>
        <taxon>Thermomonosporaceae</taxon>
        <taxon>Actinomadura</taxon>
    </lineage>
</organism>
<feature type="active site" description="Proton acceptor" evidence="4">
    <location>
        <position position="264"/>
    </location>
</feature>
<dbReference type="RefSeq" id="WP_067915619.1">
    <property type="nucleotide sequence ID" value="NZ_BSRZ01000004.1"/>
</dbReference>
<dbReference type="SUPFAM" id="SSF53335">
    <property type="entry name" value="S-adenosyl-L-methionine-dependent methyltransferases"/>
    <property type="match status" value="1"/>
</dbReference>
<keyword evidence="9" id="KW-1185">Reference proteome</keyword>
<dbReference type="InterPro" id="IPR036388">
    <property type="entry name" value="WH-like_DNA-bd_sf"/>
</dbReference>
<gene>
    <name evidence="8" type="ORF">Arub01_21600</name>
</gene>
<keyword evidence="3" id="KW-0949">S-adenosyl-L-methionine</keyword>
<proteinExistence type="predicted"/>